<dbReference type="eggNOG" id="ENOG502T6GA">
    <property type="taxonomic scope" value="Eukaryota"/>
</dbReference>
<dbReference type="PANTHER" id="PTHR12395">
    <property type="entry name" value="DOM-3 RELATED"/>
    <property type="match status" value="1"/>
</dbReference>
<dbReference type="PANTHER" id="PTHR12395:SF12">
    <property type="entry name" value="DECAPPING NUCLEASE"/>
    <property type="match status" value="1"/>
</dbReference>
<dbReference type="GO" id="GO:0005634">
    <property type="term" value="C:nucleus"/>
    <property type="evidence" value="ECO:0007669"/>
    <property type="project" value="UniProtKB-SubCell"/>
</dbReference>
<keyword evidence="1" id="KW-0694">RNA-binding</keyword>
<comment type="cofactor">
    <cofactor evidence="1">
        <name>a divalent metal cation</name>
        <dbReference type="ChEBI" id="CHEBI:60240"/>
    </cofactor>
</comment>
<dbReference type="InterPro" id="IPR039039">
    <property type="entry name" value="RAI1-like_fam"/>
</dbReference>
<evidence type="ECO:0000313" key="3">
    <source>
        <dbReference type="Proteomes" id="UP000008068"/>
    </source>
</evidence>
<dbReference type="OMA" id="TNRHTIT"/>
<keyword evidence="1" id="KW-0479">Metal-binding</keyword>
<dbReference type="STRING" id="135651.G0NTQ8"/>
<dbReference type="GO" id="GO:0003723">
    <property type="term" value="F:RNA binding"/>
    <property type="evidence" value="ECO:0007669"/>
    <property type="project" value="UniProtKB-KW"/>
</dbReference>
<proteinExistence type="inferred from homology"/>
<dbReference type="Proteomes" id="UP000008068">
    <property type="component" value="Unassembled WGS sequence"/>
</dbReference>
<comment type="subcellular location">
    <subcellularLocation>
        <location evidence="1">Nucleus</location>
    </subcellularLocation>
</comment>
<evidence type="ECO:0000256" key="1">
    <source>
        <dbReference type="RuleBase" id="RU367113"/>
    </source>
</evidence>
<name>G0NTQ8_CAEBE</name>
<comment type="similarity">
    <text evidence="1">Belongs to the DXO/Dom3Z family.</text>
</comment>
<accession>G0NTQ8</accession>
<dbReference type="GO" id="GO:0000956">
    <property type="term" value="P:nuclear-transcribed mRNA catabolic process"/>
    <property type="evidence" value="ECO:0007669"/>
    <property type="project" value="TreeGrafter"/>
</dbReference>
<dbReference type="HOGENOM" id="CLU_046467_0_0_1"/>
<dbReference type="AlphaFoldDB" id="G0NTQ8"/>
<keyword evidence="1" id="KW-0539">Nucleus</keyword>
<gene>
    <name evidence="2" type="ORF">CAEBREN_02991</name>
</gene>
<keyword evidence="3" id="KW-1185">Reference proteome</keyword>
<dbReference type="GO" id="GO:0046872">
    <property type="term" value="F:metal ion binding"/>
    <property type="evidence" value="ECO:0007669"/>
    <property type="project" value="UniProtKB-KW"/>
</dbReference>
<keyword evidence="1" id="KW-0378">Hydrolase</keyword>
<protein>
    <recommendedName>
        <fullName evidence="1">Decapping nuclease</fullName>
        <ecNumber evidence="1">3.6.1.-</ecNumber>
    </recommendedName>
</protein>
<dbReference type="InParanoid" id="G0NTQ8"/>
<keyword evidence="1" id="KW-0540">Nuclease</keyword>
<dbReference type="GO" id="GO:0005829">
    <property type="term" value="C:cytosol"/>
    <property type="evidence" value="ECO:0007669"/>
    <property type="project" value="TreeGrafter"/>
</dbReference>
<comment type="function">
    <text evidence="1">Decapping enzyme for NAD-capped RNAs: specifically hydrolyzes the nicotinamide adenine dinucleotide (NAD) cap from a subset of RNAs by removing the entire NAD moiety from the 5'-end of an NAD-capped RNA.</text>
</comment>
<evidence type="ECO:0000313" key="2">
    <source>
        <dbReference type="EMBL" id="EGT37329.1"/>
    </source>
</evidence>
<organism evidence="3">
    <name type="scientific">Caenorhabditis brenneri</name>
    <name type="common">Nematode worm</name>
    <dbReference type="NCBI Taxonomy" id="135651"/>
    <lineage>
        <taxon>Eukaryota</taxon>
        <taxon>Metazoa</taxon>
        <taxon>Ecdysozoa</taxon>
        <taxon>Nematoda</taxon>
        <taxon>Chromadorea</taxon>
        <taxon>Rhabditida</taxon>
        <taxon>Rhabditina</taxon>
        <taxon>Rhabditomorpha</taxon>
        <taxon>Rhabditoidea</taxon>
        <taxon>Rhabditidae</taxon>
        <taxon>Peloderinae</taxon>
        <taxon>Caenorhabditis</taxon>
    </lineage>
</organism>
<dbReference type="GO" id="GO:0110155">
    <property type="term" value="P:NAD-cap decapping"/>
    <property type="evidence" value="ECO:0007669"/>
    <property type="project" value="TreeGrafter"/>
</dbReference>
<dbReference type="OrthoDB" id="5872150at2759"/>
<dbReference type="GO" id="GO:0004518">
    <property type="term" value="F:nuclease activity"/>
    <property type="evidence" value="ECO:0007669"/>
    <property type="project" value="UniProtKB-KW"/>
</dbReference>
<dbReference type="EC" id="3.6.1.-" evidence="1"/>
<dbReference type="GO" id="GO:0000166">
    <property type="term" value="F:nucleotide binding"/>
    <property type="evidence" value="ECO:0007669"/>
    <property type="project" value="UniProtKB-KW"/>
</dbReference>
<dbReference type="GO" id="GO:0034353">
    <property type="term" value="F:mRNA 5'-diphosphatase activity"/>
    <property type="evidence" value="ECO:0007669"/>
    <property type="project" value="TreeGrafter"/>
</dbReference>
<sequence>MRRSDSKISVETVGYYHSDPEFNATPNLLPKRLNDLKRYFENPNLDIPFINLDVDLPPIVNNHENNLKSMLDYIRQKGWPNGVVPDFVTHKNLLQQIASSYEETEIYVVKVNGVIFMYRNNEKEAIIAKFLWVFRHHLTRETADEPFETDGTVRKGLFNVSIDMGDGGKRENILYNGKIDLIDDNDHHNEVKVITGDSPPDSFFWERRSNGVYWQSFFSNSTHLLLGMRTQYCPKDPKTKYPQCFPQLSIFKVHKMSLTELYKGAQDSLAKFPDKKQIDDGYEDIRGLLSLIREHVKDDGDGFVFSRREGDGEWTIRRDDEAVAGFKKEILQNIPN</sequence>
<reference evidence="3" key="1">
    <citation type="submission" date="2011-07" db="EMBL/GenBank/DDBJ databases">
        <authorList>
            <consortium name="Caenorhabditis brenneri Sequencing and Analysis Consortium"/>
            <person name="Wilson R.K."/>
        </authorList>
    </citation>
    <scope>NUCLEOTIDE SEQUENCE [LARGE SCALE GENOMIC DNA]</scope>
    <source>
        <strain evidence="3">PB2801</strain>
    </source>
</reference>
<dbReference type="EMBL" id="GL379945">
    <property type="protein sequence ID" value="EGT37329.1"/>
    <property type="molecule type" value="Genomic_DNA"/>
</dbReference>
<keyword evidence="1" id="KW-0547">Nucleotide-binding</keyword>